<dbReference type="InParanoid" id="A0A423X4F1"/>
<evidence type="ECO:0000256" key="1">
    <source>
        <dbReference type="SAM" id="MobiDB-lite"/>
    </source>
</evidence>
<feature type="region of interest" description="Disordered" evidence="1">
    <location>
        <begin position="1"/>
        <end position="62"/>
    </location>
</feature>
<dbReference type="Proteomes" id="UP000285146">
    <property type="component" value="Unassembled WGS sequence"/>
</dbReference>
<organism evidence="2 3">
    <name type="scientific">Cytospora leucostoma</name>
    <dbReference type="NCBI Taxonomy" id="1230097"/>
    <lineage>
        <taxon>Eukaryota</taxon>
        <taxon>Fungi</taxon>
        <taxon>Dikarya</taxon>
        <taxon>Ascomycota</taxon>
        <taxon>Pezizomycotina</taxon>
        <taxon>Sordariomycetes</taxon>
        <taxon>Sordariomycetidae</taxon>
        <taxon>Diaporthales</taxon>
        <taxon>Cytosporaceae</taxon>
        <taxon>Cytospora</taxon>
    </lineage>
</organism>
<name>A0A423X4F1_9PEZI</name>
<keyword evidence="3" id="KW-1185">Reference proteome</keyword>
<dbReference type="AlphaFoldDB" id="A0A423X4F1"/>
<protein>
    <submittedName>
        <fullName evidence="2">Uncharacterized protein</fullName>
    </submittedName>
</protein>
<sequence>MNSPIGKQTAGSVRTDGTTVVGSEGLGSGSGTVDDDGAEVEGSPVRTSGWSGNGGDLAVELS</sequence>
<evidence type="ECO:0000313" key="2">
    <source>
        <dbReference type="EMBL" id="ROW10787.1"/>
    </source>
</evidence>
<evidence type="ECO:0000313" key="3">
    <source>
        <dbReference type="Proteomes" id="UP000285146"/>
    </source>
</evidence>
<feature type="compositionally biased region" description="Polar residues" evidence="1">
    <location>
        <begin position="1"/>
        <end position="16"/>
    </location>
</feature>
<dbReference type="EMBL" id="LKEB01000027">
    <property type="protein sequence ID" value="ROW10787.1"/>
    <property type="molecule type" value="Genomic_DNA"/>
</dbReference>
<proteinExistence type="predicted"/>
<reference evidence="2 3" key="1">
    <citation type="submission" date="2015-09" db="EMBL/GenBank/DDBJ databases">
        <title>Host preference determinants of Valsa canker pathogens revealed by comparative genomics.</title>
        <authorList>
            <person name="Yin Z."/>
            <person name="Huang L."/>
        </authorList>
    </citation>
    <scope>NUCLEOTIDE SEQUENCE [LARGE SCALE GENOMIC DNA]</scope>
    <source>
        <strain evidence="2 3">SXYLt</strain>
    </source>
</reference>
<comment type="caution">
    <text evidence="2">The sequence shown here is derived from an EMBL/GenBank/DDBJ whole genome shotgun (WGS) entry which is preliminary data.</text>
</comment>
<accession>A0A423X4F1</accession>
<gene>
    <name evidence="2" type="ORF">VPNG_05371</name>
</gene>